<keyword evidence="2 7" id="KW-0819">tRNA processing</keyword>
<dbReference type="AlphaFoldDB" id="U5DCY7"/>
<evidence type="ECO:0000256" key="4">
    <source>
        <dbReference type="ARBA" id="ARBA00022759"/>
    </source>
</evidence>
<keyword evidence="4 7" id="KW-0255">Endonuclease</keyword>
<evidence type="ECO:0000256" key="9">
    <source>
        <dbReference type="SAM" id="Coils"/>
    </source>
</evidence>
<reference evidence="10 11" key="1">
    <citation type="submission" date="2013-05" db="EMBL/GenBank/DDBJ databases">
        <title>Draft genome sequence of Rubidibacter lacunae KORDI 51-2.</title>
        <authorList>
            <person name="Choi D.H."/>
            <person name="Noh J.H."/>
            <person name="Kwon K.-K."/>
            <person name="Lee J.-H."/>
            <person name="Ryu J.-Y."/>
        </authorList>
    </citation>
    <scope>NUCLEOTIDE SEQUENCE [LARGE SCALE GENOMIC DNA]</scope>
    <source>
        <strain evidence="10 11">KORDI 51-2</strain>
    </source>
</reference>
<proteinExistence type="inferred from homology"/>
<keyword evidence="5 7" id="KW-0378">Hydrolase</keyword>
<dbReference type="PROSITE" id="PS00648">
    <property type="entry name" value="RIBONUCLEASE_P"/>
    <property type="match status" value="1"/>
</dbReference>
<comment type="catalytic activity">
    <reaction evidence="7">
        <text>Endonucleolytic cleavage of RNA, removing 5'-extranucleotides from tRNA precursor.</text>
        <dbReference type="EC" id="3.1.26.5"/>
    </reaction>
</comment>
<dbReference type="InParanoid" id="U5DCY7"/>
<evidence type="ECO:0000313" key="11">
    <source>
        <dbReference type="Proteomes" id="UP000016960"/>
    </source>
</evidence>
<dbReference type="InterPro" id="IPR020539">
    <property type="entry name" value="RNase_P_CS"/>
</dbReference>
<gene>
    <name evidence="7" type="primary">rnpA</name>
    <name evidence="10" type="ORF">KR51_00009090</name>
</gene>
<comment type="subunit">
    <text evidence="7">Consists of a catalytic RNA component (M1 or rnpB) and a protein subunit.</text>
</comment>
<evidence type="ECO:0000256" key="1">
    <source>
        <dbReference type="ARBA" id="ARBA00002663"/>
    </source>
</evidence>
<dbReference type="SUPFAM" id="SSF54211">
    <property type="entry name" value="Ribosomal protein S5 domain 2-like"/>
    <property type="match status" value="1"/>
</dbReference>
<evidence type="ECO:0000256" key="8">
    <source>
        <dbReference type="NCBIfam" id="TIGR00188"/>
    </source>
</evidence>
<dbReference type="STRING" id="582515.KR51_00009090"/>
<dbReference type="InterPro" id="IPR014721">
    <property type="entry name" value="Ribsml_uS5_D2-typ_fold_subgr"/>
</dbReference>
<dbReference type="FunCoup" id="U5DCY7">
    <property type="interactions" value="203"/>
</dbReference>
<dbReference type="Proteomes" id="UP000016960">
    <property type="component" value="Unassembled WGS sequence"/>
</dbReference>
<evidence type="ECO:0000256" key="2">
    <source>
        <dbReference type="ARBA" id="ARBA00022694"/>
    </source>
</evidence>
<dbReference type="Gene3D" id="3.30.230.10">
    <property type="match status" value="1"/>
</dbReference>
<dbReference type="eggNOG" id="COG0594">
    <property type="taxonomic scope" value="Bacteria"/>
</dbReference>
<protein>
    <recommendedName>
        <fullName evidence="7 8">Ribonuclease P protein component</fullName>
        <shortName evidence="7">RNase P protein</shortName>
        <shortName evidence="7">RNaseP protein</shortName>
        <ecNumber evidence="7 8">3.1.26.5</ecNumber>
    </recommendedName>
    <alternativeName>
        <fullName evidence="7">Protein C5</fullName>
    </alternativeName>
</protein>
<dbReference type="InterPro" id="IPR020568">
    <property type="entry name" value="Ribosomal_Su5_D2-typ_SF"/>
</dbReference>
<dbReference type="GO" id="GO:0000049">
    <property type="term" value="F:tRNA binding"/>
    <property type="evidence" value="ECO:0007669"/>
    <property type="project" value="UniProtKB-UniRule"/>
</dbReference>
<dbReference type="InterPro" id="IPR000100">
    <property type="entry name" value="RNase_P"/>
</dbReference>
<comment type="function">
    <text evidence="1 7">RNaseP catalyzes the removal of the 5'-leader sequence from pre-tRNA to produce the mature 5'-terminus. It can also cleave other RNA substrates such as 4.5S RNA. The protein component plays an auxiliary but essential role in vivo by binding to the 5'-leader sequence and broadening the substrate specificity of the ribozyme.</text>
</comment>
<keyword evidence="6 7" id="KW-0694">RNA-binding</keyword>
<dbReference type="PANTHER" id="PTHR33992:SF1">
    <property type="entry name" value="RIBONUCLEASE P PROTEIN COMPONENT"/>
    <property type="match status" value="1"/>
</dbReference>
<evidence type="ECO:0000256" key="3">
    <source>
        <dbReference type="ARBA" id="ARBA00022722"/>
    </source>
</evidence>
<feature type="coiled-coil region" evidence="9">
    <location>
        <begin position="92"/>
        <end position="119"/>
    </location>
</feature>
<dbReference type="NCBIfam" id="TIGR00188">
    <property type="entry name" value="rnpA"/>
    <property type="match status" value="1"/>
</dbReference>
<dbReference type="GO" id="GO:0030677">
    <property type="term" value="C:ribonuclease P complex"/>
    <property type="evidence" value="ECO:0007669"/>
    <property type="project" value="TreeGrafter"/>
</dbReference>
<evidence type="ECO:0000256" key="6">
    <source>
        <dbReference type="ARBA" id="ARBA00022884"/>
    </source>
</evidence>
<dbReference type="EMBL" id="ASSJ01000021">
    <property type="protein sequence ID" value="ERN42388.1"/>
    <property type="molecule type" value="Genomic_DNA"/>
</dbReference>
<comment type="caution">
    <text evidence="10">The sequence shown here is derived from an EMBL/GenBank/DDBJ whole genome shotgun (WGS) entry which is preliminary data.</text>
</comment>
<dbReference type="GO" id="GO:0042781">
    <property type="term" value="F:3'-tRNA processing endoribonuclease activity"/>
    <property type="evidence" value="ECO:0007669"/>
    <property type="project" value="TreeGrafter"/>
</dbReference>
<keyword evidence="3 7" id="KW-0540">Nuclease</keyword>
<keyword evidence="11" id="KW-1185">Reference proteome</keyword>
<accession>U5DCY7</accession>
<keyword evidence="9" id="KW-0175">Coiled coil</keyword>
<dbReference type="EC" id="3.1.26.5" evidence="7 8"/>
<comment type="similarity">
    <text evidence="7">Belongs to the RnpA family.</text>
</comment>
<dbReference type="Pfam" id="PF00825">
    <property type="entry name" value="Ribonuclease_P"/>
    <property type="match status" value="1"/>
</dbReference>
<dbReference type="PANTHER" id="PTHR33992">
    <property type="entry name" value="RIBONUCLEASE P PROTEIN COMPONENT"/>
    <property type="match status" value="1"/>
</dbReference>
<sequence>MGLPKAYRLKHRQDFQSVYRRGRSERGCFILLRVLPAPEDRSLPSRVGIVVSKKVSKHAVTRNRIKRRLRSVWKHLSPRIATGWRVVVSARSGAVECEYEDLLRELEELLKRVEVLYGHSRNHFL</sequence>
<organism evidence="10 11">
    <name type="scientific">Rubidibacter lacunae KORDI 51-2</name>
    <dbReference type="NCBI Taxonomy" id="582515"/>
    <lineage>
        <taxon>Bacteria</taxon>
        <taxon>Bacillati</taxon>
        <taxon>Cyanobacteriota</taxon>
        <taxon>Cyanophyceae</taxon>
        <taxon>Oscillatoriophycideae</taxon>
        <taxon>Chroococcales</taxon>
        <taxon>Aphanothecaceae</taxon>
        <taxon>Rubidibacter</taxon>
    </lineage>
</organism>
<dbReference type="GO" id="GO:0001682">
    <property type="term" value="P:tRNA 5'-leader removal"/>
    <property type="evidence" value="ECO:0007669"/>
    <property type="project" value="UniProtKB-UniRule"/>
</dbReference>
<evidence type="ECO:0000313" key="10">
    <source>
        <dbReference type="EMBL" id="ERN42388.1"/>
    </source>
</evidence>
<dbReference type="RefSeq" id="WP_022605106.1">
    <property type="nucleotide sequence ID" value="NZ_ASSJ01000021.1"/>
</dbReference>
<evidence type="ECO:0000256" key="5">
    <source>
        <dbReference type="ARBA" id="ARBA00022801"/>
    </source>
</evidence>
<evidence type="ECO:0000256" key="7">
    <source>
        <dbReference type="HAMAP-Rule" id="MF_00227"/>
    </source>
</evidence>
<dbReference type="OrthoDB" id="458878at2"/>
<name>U5DCY7_9CHRO</name>
<dbReference type="HAMAP" id="MF_00227">
    <property type="entry name" value="RNase_P"/>
    <property type="match status" value="1"/>
</dbReference>
<dbReference type="GO" id="GO:0004526">
    <property type="term" value="F:ribonuclease P activity"/>
    <property type="evidence" value="ECO:0007669"/>
    <property type="project" value="UniProtKB-UniRule"/>
</dbReference>